<evidence type="ECO:0000256" key="2">
    <source>
        <dbReference type="ARBA" id="ARBA00023284"/>
    </source>
</evidence>
<protein>
    <submittedName>
        <fullName evidence="5">Alkyl hydroperoxide reductase/ Thiol specific antioxidant/ Mal allergen</fullName>
    </submittedName>
</protein>
<organism evidence="5 6">
    <name type="scientific">Vulcanisaeta distributa (strain DSM 14429 / JCM 11212 / NBRC 100878 / IC-017)</name>
    <dbReference type="NCBI Taxonomy" id="572478"/>
    <lineage>
        <taxon>Archaea</taxon>
        <taxon>Thermoproteota</taxon>
        <taxon>Thermoprotei</taxon>
        <taxon>Thermoproteales</taxon>
        <taxon>Thermoproteaceae</taxon>
        <taxon>Vulcanisaeta</taxon>
    </lineage>
</organism>
<evidence type="ECO:0000256" key="3">
    <source>
        <dbReference type="PIRSR" id="PIRSR000239-1"/>
    </source>
</evidence>
<evidence type="ECO:0000313" key="5">
    <source>
        <dbReference type="EMBL" id="ADN51247.1"/>
    </source>
</evidence>
<dbReference type="InterPro" id="IPR024706">
    <property type="entry name" value="Peroxiredoxin_AhpC-typ"/>
</dbReference>
<keyword evidence="2" id="KW-0676">Redox-active center</keyword>
<evidence type="ECO:0000259" key="4">
    <source>
        <dbReference type="PROSITE" id="PS51352"/>
    </source>
</evidence>
<dbReference type="PANTHER" id="PTHR43110:SF1">
    <property type="entry name" value="THIOL PEROXIDASE"/>
    <property type="match status" value="1"/>
</dbReference>
<dbReference type="SUPFAM" id="SSF52833">
    <property type="entry name" value="Thioredoxin-like"/>
    <property type="match status" value="1"/>
</dbReference>
<dbReference type="InterPro" id="IPR013766">
    <property type="entry name" value="Thioredoxin_domain"/>
</dbReference>
<name>E1QV56_VULDI</name>
<keyword evidence="1" id="KW-0560">Oxidoreductase</keyword>
<gene>
    <name evidence="5" type="ordered locus">Vdis_1875</name>
</gene>
<sequence>MNYNLNYLRLGRHGYLIIMVEVGERAPDFELLDTELKLRRLSEFLGKRFVVILTFPAAFSPVCTKELCTFRDRMALLNKANAEVIAISVDTPFTLKAFKEANRLNFTLLSDFNKEMITKYGVIHENLLGLKGVAKRAVFILDPKGIVVYKWVSDNPGVEPPYEEVIRIVDELNKKYST</sequence>
<dbReference type="KEGG" id="vdi:Vdis_1875"/>
<evidence type="ECO:0000313" key="6">
    <source>
        <dbReference type="Proteomes" id="UP000006681"/>
    </source>
</evidence>
<proteinExistence type="predicted"/>
<dbReference type="PROSITE" id="PS51352">
    <property type="entry name" value="THIOREDOXIN_2"/>
    <property type="match status" value="1"/>
</dbReference>
<dbReference type="Proteomes" id="UP000006681">
    <property type="component" value="Chromosome"/>
</dbReference>
<dbReference type="InterPro" id="IPR050455">
    <property type="entry name" value="Tpx_Peroxidase_subfamily"/>
</dbReference>
<evidence type="ECO:0000256" key="1">
    <source>
        <dbReference type="ARBA" id="ARBA00023002"/>
    </source>
</evidence>
<dbReference type="InterPro" id="IPR000866">
    <property type="entry name" value="AhpC/TSA"/>
</dbReference>
<dbReference type="Pfam" id="PF00578">
    <property type="entry name" value="AhpC-TSA"/>
    <property type="match status" value="1"/>
</dbReference>
<dbReference type="CDD" id="cd03018">
    <property type="entry name" value="PRX_AhpE_like"/>
    <property type="match status" value="1"/>
</dbReference>
<dbReference type="PANTHER" id="PTHR43110">
    <property type="entry name" value="THIOL PEROXIDASE"/>
    <property type="match status" value="1"/>
</dbReference>
<dbReference type="InterPro" id="IPR036249">
    <property type="entry name" value="Thioredoxin-like_sf"/>
</dbReference>
<dbReference type="HOGENOM" id="CLU_042529_14_2_2"/>
<dbReference type="EMBL" id="CP002100">
    <property type="protein sequence ID" value="ADN51247.1"/>
    <property type="molecule type" value="Genomic_DNA"/>
</dbReference>
<dbReference type="Gene3D" id="3.40.30.10">
    <property type="entry name" value="Glutaredoxin"/>
    <property type="match status" value="1"/>
</dbReference>
<dbReference type="STRING" id="572478.Vdis_1875"/>
<dbReference type="GO" id="GO:0016491">
    <property type="term" value="F:oxidoreductase activity"/>
    <property type="evidence" value="ECO:0007669"/>
    <property type="project" value="UniProtKB-KW"/>
</dbReference>
<dbReference type="GO" id="GO:0016209">
    <property type="term" value="F:antioxidant activity"/>
    <property type="evidence" value="ECO:0007669"/>
    <property type="project" value="InterPro"/>
</dbReference>
<dbReference type="PIRSF" id="PIRSF000239">
    <property type="entry name" value="AHPC"/>
    <property type="match status" value="1"/>
</dbReference>
<feature type="active site" description="Cysteine sulfenic acid (-SOH) intermediate; for peroxidase activity" evidence="3">
    <location>
        <position position="63"/>
    </location>
</feature>
<accession>E1QV56</accession>
<feature type="domain" description="Thioredoxin" evidence="4">
    <location>
        <begin position="20"/>
        <end position="174"/>
    </location>
</feature>
<dbReference type="AlphaFoldDB" id="E1QV56"/>
<dbReference type="eggNOG" id="arCOG00310">
    <property type="taxonomic scope" value="Archaea"/>
</dbReference>
<keyword evidence="6" id="KW-1185">Reference proteome</keyword>
<reference evidence="5 6" key="1">
    <citation type="journal article" date="2010" name="Stand. Genomic Sci.">
        <title>Complete genome sequence of Vulcanisaeta distributa type strain (IC-017).</title>
        <authorList>
            <person name="Mavromatis K."/>
            <person name="Sikorski J."/>
            <person name="Pabst E."/>
            <person name="Teshima H."/>
            <person name="Lapidus A."/>
            <person name="Lucas S."/>
            <person name="Nolan M."/>
            <person name="Glavina Del Rio T."/>
            <person name="Cheng J.F."/>
            <person name="Bruce D."/>
            <person name="Goodwin L."/>
            <person name="Pitluck S."/>
            <person name="Liolios K."/>
            <person name="Ivanova N."/>
            <person name="Mikhailova N."/>
            <person name="Pati A."/>
            <person name="Chen A."/>
            <person name="Palaniappan K."/>
            <person name="Land M."/>
            <person name="Hauser L."/>
            <person name="Chang Y.J."/>
            <person name="Jeffries C.D."/>
            <person name="Rohde M."/>
            <person name="Spring S."/>
            <person name="Goker M."/>
            <person name="Wirth R."/>
            <person name="Woyke T."/>
            <person name="Bristow J."/>
            <person name="Eisen J.A."/>
            <person name="Markowitz V."/>
            <person name="Hugenholtz P."/>
            <person name="Klenk H.P."/>
            <person name="Kyrpides N.C."/>
        </authorList>
    </citation>
    <scope>NUCLEOTIDE SEQUENCE [LARGE SCALE GENOMIC DNA]</scope>
    <source>
        <strain evidence="6">DSM 14429 / JCM 11212 / NBRC 100878 / IC-017</strain>
    </source>
</reference>
<reference evidence="6" key="2">
    <citation type="journal article" date="2010" name="Stand. Genomic Sci.">
        <title>Complete genome sequence of Vulcanisaeta distributa type strain (IC-017T).</title>
        <authorList>
            <person name="Mavromatis K."/>
            <person name="Sikorski J."/>
            <person name="Pabst E."/>
            <person name="Teshima H."/>
            <person name="Lapidus A."/>
            <person name="Lucas S."/>
            <person name="Nolan M."/>
            <person name="Glavina Del Rio T."/>
            <person name="Cheng J."/>
            <person name="Bruce D."/>
            <person name="Goodwin L."/>
            <person name="Pitluck S."/>
            <person name="Liolios K."/>
            <person name="Ivanova N."/>
            <person name="Mikhailova N."/>
            <person name="Pati A."/>
            <person name="Chen A."/>
            <person name="Palaniappan K."/>
            <person name="Land M."/>
            <person name="Hauser L."/>
            <person name="Chang Y."/>
            <person name="Jeffries C."/>
            <person name="Rohde M."/>
            <person name="Spring S."/>
            <person name="Goker M."/>
            <person name="Wirth R."/>
            <person name="Woyke T."/>
            <person name="Bristow J."/>
            <person name="Eisen J."/>
            <person name="Markowitz V."/>
            <person name="Hugenholtz P."/>
            <person name="Klenk H."/>
            <person name="Kyrpides N."/>
        </authorList>
    </citation>
    <scope>NUCLEOTIDE SEQUENCE [LARGE SCALE GENOMIC DNA]</scope>
    <source>
        <strain evidence="6">DSM 14429 / JCM 11212 / NBRC 100878 / IC-017</strain>
    </source>
</reference>